<evidence type="ECO:0000313" key="7">
    <source>
        <dbReference type="EMBL" id="ATY66588.1"/>
    </source>
</evidence>
<feature type="domain" description="LysM" evidence="6">
    <location>
        <begin position="569"/>
        <end position="615"/>
    </location>
</feature>
<feature type="domain" description="LysM" evidence="6">
    <location>
        <begin position="341"/>
        <end position="387"/>
    </location>
</feature>
<protein>
    <submittedName>
        <fullName evidence="7">Peptidoglycan-binding lysin domain</fullName>
    </submittedName>
</protein>
<dbReference type="SUPFAM" id="SSF54106">
    <property type="entry name" value="LysM domain"/>
    <property type="match status" value="5"/>
</dbReference>
<evidence type="ECO:0000256" key="3">
    <source>
        <dbReference type="ARBA" id="ARBA00044955"/>
    </source>
</evidence>
<dbReference type="InterPro" id="IPR018392">
    <property type="entry name" value="LysM"/>
</dbReference>
<evidence type="ECO:0000256" key="5">
    <source>
        <dbReference type="SAM" id="SignalP"/>
    </source>
</evidence>
<feature type="domain" description="LysM" evidence="6">
    <location>
        <begin position="659"/>
        <end position="705"/>
    </location>
</feature>
<feature type="domain" description="LysM" evidence="6">
    <location>
        <begin position="48"/>
        <end position="95"/>
    </location>
</feature>
<dbReference type="InterPro" id="IPR052210">
    <property type="entry name" value="LysM1-like"/>
</dbReference>
<dbReference type="VEuPathDB" id="FungiDB:A9K55_001135"/>
<reference evidence="7 8" key="1">
    <citation type="journal article" date="2017" name="BMC Genomics">
        <title>Chromosome level assembly and secondary metabolite potential of the parasitic fungus Cordyceps militaris.</title>
        <authorList>
            <person name="Kramer G.J."/>
            <person name="Nodwell J.R."/>
        </authorList>
    </citation>
    <scope>NUCLEOTIDE SEQUENCE [LARGE SCALE GENOMIC DNA]</scope>
    <source>
        <strain evidence="7 8">ATCC 34164</strain>
    </source>
</reference>
<dbReference type="Pfam" id="PF01476">
    <property type="entry name" value="LysM"/>
    <property type="match status" value="4"/>
</dbReference>
<dbReference type="Gene3D" id="3.10.350.10">
    <property type="entry name" value="LysM domain"/>
    <property type="match status" value="7"/>
</dbReference>
<dbReference type="EMBL" id="CP023327">
    <property type="protein sequence ID" value="ATY66588.1"/>
    <property type="molecule type" value="Genomic_DNA"/>
</dbReference>
<organism evidence="7 8">
    <name type="scientific">Cordyceps militaris</name>
    <name type="common">Caterpillar fungus</name>
    <name type="synonym">Clavaria militaris</name>
    <dbReference type="NCBI Taxonomy" id="73501"/>
    <lineage>
        <taxon>Eukaryota</taxon>
        <taxon>Fungi</taxon>
        <taxon>Dikarya</taxon>
        <taxon>Ascomycota</taxon>
        <taxon>Pezizomycotina</taxon>
        <taxon>Sordariomycetes</taxon>
        <taxon>Hypocreomycetidae</taxon>
        <taxon>Hypocreales</taxon>
        <taxon>Cordycipitaceae</taxon>
        <taxon>Cordyceps</taxon>
    </lineage>
</organism>
<comment type="similarity">
    <text evidence="3">Belongs to the secreted LysM effector family.</text>
</comment>
<keyword evidence="1" id="KW-0147">Chitin-binding</keyword>
<dbReference type="Proteomes" id="UP000323067">
    <property type="component" value="Chromosome ii"/>
</dbReference>
<feature type="compositionally biased region" description="Low complexity" evidence="4">
    <location>
        <begin position="630"/>
        <end position="639"/>
    </location>
</feature>
<feature type="domain" description="LysM" evidence="6">
    <location>
        <begin position="136"/>
        <end position="182"/>
    </location>
</feature>
<evidence type="ECO:0000256" key="2">
    <source>
        <dbReference type="ARBA" id="ARBA00023026"/>
    </source>
</evidence>
<proteinExistence type="inferred from homology"/>
<dbReference type="PANTHER" id="PTHR34997">
    <property type="entry name" value="AM15"/>
    <property type="match status" value="1"/>
</dbReference>
<feature type="region of interest" description="Disordered" evidence="4">
    <location>
        <begin position="624"/>
        <end position="652"/>
    </location>
</feature>
<feature type="signal peptide" evidence="5">
    <location>
        <begin position="1"/>
        <end position="21"/>
    </location>
</feature>
<evidence type="ECO:0000256" key="4">
    <source>
        <dbReference type="SAM" id="MobiDB-lite"/>
    </source>
</evidence>
<dbReference type="PANTHER" id="PTHR34997:SF1">
    <property type="entry name" value="PEPTIDOGLYCAN-BINDING LYSIN DOMAIN"/>
    <property type="match status" value="1"/>
</dbReference>
<dbReference type="VEuPathDB" id="FungiDB:CCM_03653"/>
<dbReference type="InterPro" id="IPR036779">
    <property type="entry name" value="LysM_dom_sf"/>
</dbReference>
<feature type="region of interest" description="Disordered" evidence="4">
    <location>
        <begin position="391"/>
        <end position="416"/>
    </location>
</feature>
<dbReference type="CDD" id="cd00118">
    <property type="entry name" value="LysM"/>
    <property type="match status" value="7"/>
</dbReference>
<evidence type="ECO:0000256" key="1">
    <source>
        <dbReference type="ARBA" id="ARBA00022669"/>
    </source>
</evidence>
<dbReference type="VEuPathDB" id="FungiDB:CCM_03656"/>
<dbReference type="PROSITE" id="PS51782">
    <property type="entry name" value="LYSM"/>
    <property type="match status" value="6"/>
</dbReference>
<dbReference type="AlphaFoldDB" id="A0A2H4SU12"/>
<keyword evidence="2" id="KW-0843">Virulence</keyword>
<feature type="domain" description="LysM" evidence="6">
    <location>
        <begin position="739"/>
        <end position="786"/>
    </location>
</feature>
<evidence type="ECO:0000313" key="8">
    <source>
        <dbReference type="Proteomes" id="UP000323067"/>
    </source>
</evidence>
<accession>A0A2H4SU12</accession>
<feature type="region of interest" description="Disordered" evidence="4">
    <location>
        <begin position="310"/>
        <end position="334"/>
    </location>
</feature>
<dbReference type="GO" id="GO:0008061">
    <property type="term" value="F:chitin binding"/>
    <property type="evidence" value="ECO:0007669"/>
    <property type="project" value="UniProtKB-KW"/>
</dbReference>
<dbReference type="SMART" id="SM00257">
    <property type="entry name" value="LysM"/>
    <property type="match status" value="7"/>
</dbReference>
<sequence>MQSMFVALVCSAAGLLGLAAASNEHVFNNQSTATFNCASVANSTSNCTLYTVQSGDSCETVFYKTNATYAQLLRWNPKLSPSCDNLESFSQGICVSNPTDTGFAISTNTVGASSTASTPATIPSPTGDKTNPNCGRFYQLGPDEDCGTIAIKAGITQKDFVFLNPEASNDCKAIKQGYYYCVQPVGRIEDYPGYGQRSLPPFTPIPVKTTIRVNSGSSSSPSAQAAVPTASGTRVDCYRYSWLDPSDDTALSTCDGWAFTWEISLEDFRLWNPSLNLAAQSSTTGGATDPTPSPAVCTVPRGTQYCVELSRPTPTSTSTVGEPTPDPPSPRASGEISGCTSWYLVRKGETCSSVLTMAQLNLAQFYKMNPSIGSDCTSLVIGTNYCISTLPNGNPPDDDDDDTPTTTSAPVATPTPTQPGMIDYCNKFYQVKDGDKFGSLCKANGIGLSDLFKWNPDIGSACKNMKTGNYPAARTEALHARDRERAYVRAGDASLIGHDTVVQLSQLAMARWGGVGEPHDNPSCTMKISTYAALACVSGAAANVTRVPHQLASEPGGTVPPGTTNQCTFWYEPVKGDTCASIESDWGLAHKDFVAWNPSVKDDCSGLKVGYSYCIEVNNGGSITTPPPTSSTTTTSTSTSPPPQVPSPHQDGIKTDCKTYYMAVNGDTCASVTGKYGLSLSQFMQWNPAVDQNCSGFWASYYYCVVVDGVTPTTTSSSSPSGSPAPSPTQSGLIASCQRFYIAKAGDTCGKIVDSYGTFSLDDFIKWNPAVGKDCGGLWAAYYYCVGVPGTPTSTPSTSSTPTSTEPANG</sequence>
<name>A0A2H4SU12_CORMI</name>
<feature type="compositionally biased region" description="Polar residues" evidence="4">
    <location>
        <begin position="312"/>
        <end position="321"/>
    </location>
</feature>
<feature type="compositionally biased region" description="Low complexity" evidence="4">
    <location>
        <begin position="404"/>
        <end position="416"/>
    </location>
</feature>
<keyword evidence="5" id="KW-0732">Signal</keyword>
<evidence type="ECO:0000259" key="6">
    <source>
        <dbReference type="PROSITE" id="PS51782"/>
    </source>
</evidence>
<gene>
    <name evidence="7" type="ORF">A9K55_001135</name>
</gene>
<feature type="chain" id="PRO_5014116151" evidence="5">
    <location>
        <begin position="22"/>
        <end position="810"/>
    </location>
</feature>
<dbReference type="VEuPathDB" id="FungiDB:CCM_03655"/>